<reference evidence="1" key="2">
    <citation type="submission" date="2021-04" db="EMBL/GenBank/DDBJ databases">
        <authorList>
            <person name="Gilroy R."/>
        </authorList>
    </citation>
    <scope>NUCLEOTIDE SEQUENCE</scope>
    <source>
        <strain evidence="1">ChiSjej3B21-8574</strain>
    </source>
</reference>
<name>A0A9D2PKM3_9FIRM</name>
<dbReference type="Proteomes" id="UP000823904">
    <property type="component" value="Unassembled WGS sequence"/>
</dbReference>
<accession>A0A9D2PKM3</accession>
<dbReference type="AlphaFoldDB" id="A0A9D2PKM3"/>
<dbReference type="EMBL" id="DWWD01000032">
    <property type="protein sequence ID" value="HJC50598.1"/>
    <property type="molecule type" value="Genomic_DNA"/>
</dbReference>
<protein>
    <submittedName>
        <fullName evidence="1">3-isopropylmalate dehydrogenase</fullName>
    </submittedName>
</protein>
<evidence type="ECO:0000313" key="1">
    <source>
        <dbReference type="EMBL" id="HJC50598.1"/>
    </source>
</evidence>
<gene>
    <name evidence="1" type="ORF">H9754_08530</name>
</gene>
<evidence type="ECO:0000313" key="2">
    <source>
        <dbReference type="Proteomes" id="UP000823904"/>
    </source>
</evidence>
<organism evidence="1 2">
    <name type="scientific">Candidatus Anaerostipes avistercoris</name>
    <dbReference type="NCBI Taxonomy" id="2838462"/>
    <lineage>
        <taxon>Bacteria</taxon>
        <taxon>Bacillati</taxon>
        <taxon>Bacillota</taxon>
        <taxon>Clostridia</taxon>
        <taxon>Lachnospirales</taxon>
        <taxon>Lachnospiraceae</taxon>
        <taxon>Anaerostipes</taxon>
    </lineage>
</organism>
<sequence length="297" mass="35489">MKQEEHQLLQWHPAFYADLQIELESERSSLILENEHQLGTKPMEIDVLILRKRCDLPIRKNIGRIFDRYNIIEYKSPDDYVSINDFYKVWAYACLYKSENNIIMEEMTITFACSRYPRKLFQYLRREKSYKVERADEGIYYVTGADIPIQFILLHKLSRKNNLWLRSIGGKLSKREEAIELIQEYKKHKKDERYESVMDLIVRANKELFLEVKTMCQALEELMKDELEAMRKSGWEAGEKYGWEAGEKQGKERGAREGISRFAKLSGILLRQNQQAQLLRASEDEQYREELFRKYEI</sequence>
<comment type="caution">
    <text evidence="1">The sequence shown here is derived from an EMBL/GenBank/DDBJ whole genome shotgun (WGS) entry which is preliminary data.</text>
</comment>
<proteinExistence type="predicted"/>
<reference evidence="1" key="1">
    <citation type="journal article" date="2021" name="PeerJ">
        <title>Extensive microbial diversity within the chicken gut microbiome revealed by metagenomics and culture.</title>
        <authorList>
            <person name="Gilroy R."/>
            <person name="Ravi A."/>
            <person name="Getino M."/>
            <person name="Pursley I."/>
            <person name="Horton D.L."/>
            <person name="Alikhan N.F."/>
            <person name="Baker D."/>
            <person name="Gharbi K."/>
            <person name="Hall N."/>
            <person name="Watson M."/>
            <person name="Adriaenssens E.M."/>
            <person name="Foster-Nyarko E."/>
            <person name="Jarju S."/>
            <person name="Secka A."/>
            <person name="Antonio M."/>
            <person name="Oren A."/>
            <person name="Chaudhuri R.R."/>
            <person name="La Ragione R."/>
            <person name="Hildebrand F."/>
            <person name="Pallen M.J."/>
        </authorList>
    </citation>
    <scope>NUCLEOTIDE SEQUENCE</scope>
    <source>
        <strain evidence="1">ChiSjej3B21-8574</strain>
    </source>
</reference>